<dbReference type="AlphaFoldDB" id="A0A943I7Y2"/>
<accession>A0A943I7Y2</accession>
<name>A0A943I7Y2_9FIRM</name>
<feature type="domain" description="Smf/DprA SLOG" evidence="1">
    <location>
        <begin position="96"/>
        <end position="285"/>
    </location>
</feature>
<dbReference type="InterPro" id="IPR057666">
    <property type="entry name" value="DrpA_SLOG"/>
</dbReference>
<comment type="caution">
    <text evidence="2">The sequence shown here is derived from an EMBL/GenBank/DDBJ whole genome shotgun (WGS) entry which is preliminary data.</text>
</comment>
<proteinExistence type="predicted"/>
<organism evidence="2 3">
    <name type="scientific">Thomasclavelia spiroformis</name>
    <dbReference type="NCBI Taxonomy" id="29348"/>
    <lineage>
        <taxon>Bacteria</taxon>
        <taxon>Bacillati</taxon>
        <taxon>Bacillota</taxon>
        <taxon>Erysipelotrichia</taxon>
        <taxon>Erysipelotrichales</taxon>
        <taxon>Coprobacillaceae</taxon>
        <taxon>Thomasclavelia</taxon>
    </lineage>
</organism>
<evidence type="ECO:0000313" key="3">
    <source>
        <dbReference type="Proteomes" id="UP000751224"/>
    </source>
</evidence>
<dbReference type="Proteomes" id="UP000751224">
    <property type="component" value="Unassembled WGS sequence"/>
</dbReference>
<gene>
    <name evidence="2" type="ORF">KHX14_07155</name>
</gene>
<dbReference type="GO" id="GO:0009294">
    <property type="term" value="P:DNA-mediated transformation"/>
    <property type="evidence" value="ECO:0007669"/>
    <property type="project" value="InterPro"/>
</dbReference>
<sequence length="329" mass="37606">MRIKLNLDSLAMMLFCARLKAYKEVPLTTDEWQMVEQSIRKKGLSGPASLLSMTRNELEDILEINEFIAYKMVKRLSTLNLFLSVLNNLENNGINITTKYEENYPIRLVKHLKKRAPLYLFYCGNIENIKDGISLAGLTKVSKKDRTYTKKLIDKIIDNNLSYISNDSKGIDEIALHYALKRGGSCVNFVCERLAAKQSDFKRYLKLGCLVMLSAEDPYCYFDITNAIDRNSYVCALSKYQIVISSSINNGATWFTALQNLHNNWTVPLAVEGLYLGNDRLLDMGVTPIYVKDILSDDSFDKIYDKNKNNIEVTEINIDQMSIFDFLGE</sequence>
<reference evidence="2" key="1">
    <citation type="submission" date="2021-02" db="EMBL/GenBank/DDBJ databases">
        <title>Infant gut strain persistence is associated with maternal origin, phylogeny, and functional potential including surface adhesion and iron acquisition.</title>
        <authorList>
            <person name="Lou Y.C."/>
        </authorList>
    </citation>
    <scope>NUCLEOTIDE SEQUENCE</scope>
    <source>
        <strain evidence="2">L3_108_000G1_dasL3_108_000G1_metabat.metabat.11</strain>
    </source>
</reference>
<evidence type="ECO:0000259" key="1">
    <source>
        <dbReference type="Pfam" id="PF02481"/>
    </source>
</evidence>
<evidence type="ECO:0000313" key="2">
    <source>
        <dbReference type="EMBL" id="MBS5588581.1"/>
    </source>
</evidence>
<dbReference type="Pfam" id="PF02481">
    <property type="entry name" value="DNA_processg_A"/>
    <property type="match status" value="1"/>
</dbReference>
<dbReference type="RefSeq" id="WP_303887454.1">
    <property type="nucleotide sequence ID" value="NZ_JAGZCC010000039.1"/>
</dbReference>
<protein>
    <submittedName>
        <fullName evidence="2">DNA-processing protein DprA</fullName>
    </submittedName>
</protein>
<dbReference type="Gene3D" id="3.40.50.450">
    <property type="match status" value="1"/>
</dbReference>
<dbReference type="EMBL" id="JAGZCC010000039">
    <property type="protein sequence ID" value="MBS5588581.1"/>
    <property type="molecule type" value="Genomic_DNA"/>
</dbReference>